<dbReference type="GO" id="GO:0031419">
    <property type="term" value="F:cobalamin binding"/>
    <property type="evidence" value="ECO:0007669"/>
    <property type="project" value="UniProtKB-KW"/>
</dbReference>
<feature type="domain" description="Hcy-binding" evidence="21">
    <location>
        <begin position="1"/>
        <end position="285"/>
    </location>
</feature>
<dbReference type="FunFam" id="3.40.50.280:FF:000003">
    <property type="entry name" value="Dimethylamine methyltransferase corrinoid protein"/>
    <property type="match status" value="1"/>
</dbReference>
<keyword evidence="15 20" id="KW-0862">Zinc</keyword>
<reference evidence="25 26" key="1">
    <citation type="journal article" date="2019" name="Front. Microbiol.">
        <title>Thermoanaerosceptrum fracticalcis gen. nov. sp. nov., a Novel Fumarate-Fermenting Microorganism From a Deep Fractured Carbonate Aquifer of the US Great Basin.</title>
        <authorList>
            <person name="Hamilton-Brehm S.D."/>
            <person name="Stewart L.E."/>
            <person name="Zavarin M."/>
            <person name="Caldwell M."/>
            <person name="Lawson P.A."/>
            <person name="Onstott T.C."/>
            <person name="Grzymski J."/>
            <person name="Neveux I."/>
            <person name="Lollar B.S."/>
            <person name="Russell C.E."/>
            <person name="Moser D.P."/>
        </authorList>
    </citation>
    <scope>NUCLEOTIDE SEQUENCE [LARGE SCALE GENOMIC DNA]</scope>
    <source>
        <strain evidence="25 26">DRI-13</strain>
    </source>
</reference>
<evidence type="ECO:0000256" key="10">
    <source>
        <dbReference type="ARBA" id="ARBA00022605"/>
    </source>
</evidence>
<dbReference type="SUPFAM" id="SSF52242">
    <property type="entry name" value="Cobalamin (vitamin B12)-binding domain"/>
    <property type="match status" value="1"/>
</dbReference>
<dbReference type="PROSITE" id="PS51337">
    <property type="entry name" value="B12_BINDING_NTER"/>
    <property type="match status" value="1"/>
</dbReference>
<dbReference type="Proteomes" id="UP000515847">
    <property type="component" value="Chromosome"/>
</dbReference>
<dbReference type="SUPFAM" id="SSF51717">
    <property type="entry name" value="Dihydropteroate synthetase-like"/>
    <property type="match status" value="1"/>
</dbReference>
<keyword evidence="11" id="KW-0846">Cobalamin</keyword>
<dbReference type="UniPathway" id="UPA00051">
    <property type="reaction ID" value="UER00081"/>
</dbReference>
<evidence type="ECO:0000313" key="26">
    <source>
        <dbReference type="Proteomes" id="UP000515847"/>
    </source>
</evidence>
<keyword evidence="16" id="KW-0486">Methionine biosynthesis</keyword>
<dbReference type="PANTHER" id="PTHR45833">
    <property type="entry name" value="METHIONINE SYNTHASE"/>
    <property type="match status" value="1"/>
</dbReference>
<dbReference type="EC" id="2.1.1.13" evidence="7"/>
<feature type="binding site" evidence="20">
    <location>
        <position position="205"/>
    </location>
    <ligand>
        <name>Zn(2+)</name>
        <dbReference type="ChEBI" id="CHEBI:29105"/>
    </ligand>
</feature>
<evidence type="ECO:0000259" key="22">
    <source>
        <dbReference type="PROSITE" id="PS50972"/>
    </source>
</evidence>
<dbReference type="InterPro" id="IPR000489">
    <property type="entry name" value="Pterin-binding_dom"/>
</dbReference>
<evidence type="ECO:0000256" key="19">
    <source>
        <dbReference type="ARBA" id="ARBA00031040"/>
    </source>
</evidence>
<keyword evidence="17" id="KW-0170">Cobalt</keyword>
<dbReference type="PIRSF" id="PIRSF037472">
    <property type="entry name" value="DHPS_mtfrase"/>
    <property type="match status" value="1"/>
</dbReference>
<dbReference type="Pfam" id="PF02574">
    <property type="entry name" value="S-methyl_trans"/>
    <property type="match status" value="1"/>
</dbReference>
<dbReference type="GO" id="GO:0050667">
    <property type="term" value="P:homocysteine metabolic process"/>
    <property type="evidence" value="ECO:0007669"/>
    <property type="project" value="TreeGrafter"/>
</dbReference>
<dbReference type="InterPro" id="IPR011005">
    <property type="entry name" value="Dihydropteroate_synth-like_sf"/>
</dbReference>
<dbReference type="InterPro" id="IPR017215">
    <property type="entry name" value="MetH_bac"/>
</dbReference>
<dbReference type="AlphaFoldDB" id="A0A7G6DZ05"/>
<dbReference type="InterPro" id="IPR036594">
    <property type="entry name" value="Meth_synthase_dom"/>
</dbReference>
<dbReference type="GO" id="GO:0046872">
    <property type="term" value="F:metal ion binding"/>
    <property type="evidence" value="ECO:0007669"/>
    <property type="project" value="UniProtKB-KW"/>
</dbReference>
<evidence type="ECO:0000256" key="4">
    <source>
        <dbReference type="ARBA" id="ARBA00005178"/>
    </source>
</evidence>
<evidence type="ECO:0000256" key="11">
    <source>
        <dbReference type="ARBA" id="ARBA00022628"/>
    </source>
</evidence>
<dbReference type="SMART" id="SM01018">
    <property type="entry name" value="B12-binding_2"/>
    <property type="match status" value="1"/>
</dbReference>
<evidence type="ECO:0000259" key="23">
    <source>
        <dbReference type="PROSITE" id="PS51332"/>
    </source>
</evidence>
<dbReference type="Pfam" id="PF02607">
    <property type="entry name" value="B12-binding_2"/>
    <property type="match status" value="1"/>
</dbReference>
<dbReference type="PROSITE" id="PS51332">
    <property type="entry name" value="B12_BINDING"/>
    <property type="match status" value="1"/>
</dbReference>
<evidence type="ECO:0000259" key="24">
    <source>
        <dbReference type="PROSITE" id="PS51337"/>
    </source>
</evidence>
<evidence type="ECO:0000256" key="13">
    <source>
        <dbReference type="ARBA" id="ARBA00022691"/>
    </source>
</evidence>
<dbReference type="PROSITE" id="PS50970">
    <property type="entry name" value="HCY"/>
    <property type="match status" value="1"/>
</dbReference>
<evidence type="ECO:0000259" key="21">
    <source>
        <dbReference type="PROSITE" id="PS50970"/>
    </source>
</evidence>
<sequence>MSNFIRTLKTKVLLGDGAMGTMLAALGLPPGQSPELWMPEHPETIKKIHQAYLEAGSEVIQTNTFGANAIKLKEYHASSLVREINIKAAKLAKEVAGTKAFVAGIVGPSGHFPAPLGDISWTELVEVFAEQVQALAEGGADFIFLETFSDLGEARAALYAAKQYTSLPVACSLTYTKGRTLTGTTPEVAAVVLEAMGADLVGANCSTGPEELLEVMAAYRKATNLPLLVEPNAGMPEFIAGKTVYKLSPEIMARYVEPFRQLGVNLIGACCGSTPEHIKAMSQAFVSREPVWPSPRTFPTRLASRTQVVSLGTSELPLMIGERINPTARKTIAEAFRQENWPLLNEEARNQVKAGALALDLNVGVPGLDEGHLLAQGVQHLQLALDVPLVLDCTRPEALEKGLQEYQGKALINSVNGEEGSLNSILPLARKYGAAVIGLTLDERGIPEKAEERLAIAEKIVRRAQEYDIAKEDVVIDCLVLTAATSPGIAMETVRAIQLVKERLGVSTVLGVSNVSHGLPQRSWLNSTFLALALGAGLDGAIVNPLDTRVGETVASAALLTGRDPGAQNYLVRSGKTAPIVEERKDPGSTNKEPSLETLHELIIHGQQDQIVNLLEKLLMKAAPLTIINEGIIPPLERIGELFAKGEVFLPQLMLSGDAAKKAFDLLKKHLPRQALEHKGTIVLGTVKGDVHDIGKNIVRALLENYGYRVIDLGKNIPAEEFIAAVKKEGAQILGLSALMTTTMVEMERVIKESRKENLPVKIIVGGAVVTEDYARQIGADGYGKDAVEAVKIVQALLKETEVG</sequence>
<evidence type="ECO:0000256" key="1">
    <source>
        <dbReference type="ARBA" id="ARBA00001700"/>
    </source>
</evidence>
<keyword evidence="9 20" id="KW-0489">Methyltransferase</keyword>
<comment type="catalytic activity">
    <reaction evidence="1">
        <text>(6S)-5-methyl-5,6,7,8-tetrahydrofolate + L-homocysteine = (6S)-5,6,7,8-tetrahydrofolate + L-methionine</text>
        <dbReference type="Rhea" id="RHEA:11172"/>
        <dbReference type="ChEBI" id="CHEBI:18608"/>
        <dbReference type="ChEBI" id="CHEBI:57453"/>
        <dbReference type="ChEBI" id="CHEBI:57844"/>
        <dbReference type="ChEBI" id="CHEBI:58199"/>
        <dbReference type="EC" id="2.1.1.13"/>
    </reaction>
</comment>
<dbReference type="GO" id="GO:0032259">
    <property type="term" value="P:methylation"/>
    <property type="evidence" value="ECO:0007669"/>
    <property type="project" value="UniProtKB-KW"/>
</dbReference>
<feature type="domain" description="B12-binding N-terminal" evidence="24">
    <location>
        <begin position="586"/>
        <end position="679"/>
    </location>
</feature>
<comment type="cofactor">
    <cofactor evidence="3">
        <name>methylcob(III)alamin</name>
        <dbReference type="ChEBI" id="CHEBI:28115"/>
    </cofactor>
</comment>
<dbReference type="PROSITE" id="PS50972">
    <property type="entry name" value="PTERIN_BINDING"/>
    <property type="match status" value="1"/>
</dbReference>
<dbReference type="InterPro" id="IPR036589">
    <property type="entry name" value="HCY_dom_sf"/>
</dbReference>
<dbReference type="RefSeq" id="WP_034422931.1">
    <property type="nucleotide sequence ID" value="NZ_CP045798.1"/>
</dbReference>
<keyword evidence="12 20" id="KW-0808">Transferase</keyword>
<name>A0A7G6DZ05_THEFR</name>
<dbReference type="KEGG" id="tfr:BR63_01200"/>
<dbReference type="InterPro" id="IPR003726">
    <property type="entry name" value="HCY_dom"/>
</dbReference>
<dbReference type="PANTHER" id="PTHR45833:SF1">
    <property type="entry name" value="METHIONINE SYNTHASE"/>
    <property type="match status" value="1"/>
</dbReference>
<evidence type="ECO:0000256" key="5">
    <source>
        <dbReference type="ARBA" id="ARBA00010398"/>
    </source>
</evidence>
<feature type="domain" description="B12-binding" evidence="23">
    <location>
        <begin position="679"/>
        <end position="804"/>
    </location>
</feature>
<dbReference type="GO" id="GO:0008705">
    <property type="term" value="F:methionine synthase activity"/>
    <property type="evidence" value="ECO:0007669"/>
    <property type="project" value="UniProtKB-EC"/>
</dbReference>
<dbReference type="Gene3D" id="1.10.1240.10">
    <property type="entry name" value="Methionine synthase domain"/>
    <property type="match status" value="1"/>
</dbReference>
<evidence type="ECO:0000256" key="3">
    <source>
        <dbReference type="ARBA" id="ARBA00001956"/>
    </source>
</evidence>
<evidence type="ECO:0000256" key="20">
    <source>
        <dbReference type="PROSITE-ProRule" id="PRU00333"/>
    </source>
</evidence>
<keyword evidence="10" id="KW-0028">Amino-acid biosynthesis</keyword>
<dbReference type="CDD" id="cd02070">
    <property type="entry name" value="corrinoid_protein_B12-BD"/>
    <property type="match status" value="1"/>
</dbReference>
<dbReference type="Pfam" id="PF00809">
    <property type="entry name" value="Pterin_bind"/>
    <property type="match status" value="1"/>
</dbReference>
<dbReference type="InterPro" id="IPR006158">
    <property type="entry name" value="Cobalamin-bd"/>
</dbReference>
<evidence type="ECO:0000256" key="8">
    <source>
        <dbReference type="ARBA" id="ARBA00013998"/>
    </source>
</evidence>
<accession>A0A7G6DZ05</accession>
<evidence type="ECO:0000256" key="2">
    <source>
        <dbReference type="ARBA" id="ARBA00001947"/>
    </source>
</evidence>
<gene>
    <name evidence="25" type="ORF">BR63_01200</name>
</gene>
<dbReference type="InterPro" id="IPR050554">
    <property type="entry name" value="Met_Synthase/Corrinoid"/>
</dbReference>
<evidence type="ECO:0000256" key="7">
    <source>
        <dbReference type="ARBA" id="ARBA00012032"/>
    </source>
</evidence>
<comment type="cofactor">
    <cofactor evidence="2 20">
        <name>Zn(2+)</name>
        <dbReference type="ChEBI" id="CHEBI:29105"/>
    </cofactor>
</comment>
<dbReference type="SUPFAM" id="SSF82282">
    <property type="entry name" value="Homocysteine S-methyltransferase"/>
    <property type="match status" value="1"/>
</dbReference>
<evidence type="ECO:0000256" key="9">
    <source>
        <dbReference type="ARBA" id="ARBA00022603"/>
    </source>
</evidence>
<evidence type="ECO:0000256" key="14">
    <source>
        <dbReference type="ARBA" id="ARBA00022723"/>
    </source>
</evidence>
<dbReference type="OrthoDB" id="9803687at2"/>
<evidence type="ECO:0000256" key="18">
    <source>
        <dbReference type="ARBA" id="ARBA00025552"/>
    </source>
</evidence>
<evidence type="ECO:0000256" key="12">
    <source>
        <dbReference type="ARBA" id="ARBA00022679"/>
    </source>
</evidence>
<comment type="function">
    <text evidence="18">Catalyzes the transfer of a methyl group from methyl-cobalamin to homocysteine, yielding enzyme-bound cob(I)alamin and methionine. Subsequently, remethylates the cofactor using methyltetrahydrofolate.</text>
</comment>
<comment type="pathway">
    <text evidence="4">Amino-acid biosynthesis; L-methionine biosynthesis via de novo pathway; L-methionine from L-homocysteine (MetH route): step 1/1.</text>
</comment>
<dbReference type="InterPro" id="IPR003759">
    <property type="entry name" value="Cbl-bd_cap"/>
</dbReference>
<proteinExistence type="inferred from homology"/>
<comment type="similarity">
    <text evidence="5">Belongs to the vitamin-B12 dependent methionine synthase family.</text>
</comment>
<comment type="similarity">
    <text evidence="6">Belongs to the methylamine corrinoid protein family.</text>
</comment>
<dbReference type="Gene3D" id="3.40.50.280">
    <property type="entry name" value="Cobalamin-binding domain"/>
    <property type="match status" value="1"/>
</dbReference>
<dbReference type="Gene3D" id="3.20.20.330">
    <property type="entry name" value="Homocysteine-binding-like domain"/>
    <property type="match status" value="1"/>
</dbReference>
<keyword evidence="26" id="KW-1185">Reference proteome</keyword>
<protein>
    <recommendedName>
        <fullName evidence="8">Methionine synthase</fullName>
        <ecNumber evidence="7">2.1.1.13</ecNumber>
    </recommendedName>
    <alternativeName>
        <fullName evidence="19">5-methyltetrahydrofolate--homocysteine methyltransferase</fullName>
    </alternativeName>
</protein>
<keyword evidence="13" id="KW-0949">S-adenosyl-L-methionine</keyword>
<dbReference type="Gene3D" id="3.20.20.20">
    <property type="entry name" value="Dihydropteroate synthase-like"/>
    <property type="match status" value="1"/>
</dbReference>
<feature type="binding site" evidence="20">
    <location>
        <position position="271"/>
    </location>
    <ligand>
        <name>Zn(2+)</name>
        <dbReference type="ChEBI" id="CHEBI:29105"/>
    </ligand>
</feature>
<dbReference type="GO" id="GO:0005829">
    <property type="term" value="C:cytosol"/>
    <property type="evidence" value="ECO:0007669"/>
    <property type="project" value="TreeGrafter"/>
</dbReference>
<dbReference type="GO" id="GO:0046653">
    <property type="term" value="P:tetrahydrofolate metabolic process"/>
    <property type="evidence" value="ECO:0007669"/>
    <property type="project" value="TreeGrafter"/>
</dbReference>
<feature type="binding site" evidence="20">
    <location>
        <position position="270"/>
    </location>
    <ligand>
        <name>Zn(2+)</name>
        <dbReference type="ChEBI" id="CHEBI:29105"/>
    </ligand>
</feature>
<evidence type="ECO:0000256" key="6">
    <source>
        <dbReference type="ARBA" id="ARBA00010854"/>
    </source>
</evidence>
<dbReference type="EMBL" id="CP045798">
    <property type="protein sequence ID" value="QNB45059.1"/>
    <property type="molecule type" value="Genomic_DNA"/>
</dbReference>
<dbReference type="SUPFAM" id="SSF47644">
    <property type="entry name" value="Methionine synthase domain"/>
    <property type="match status" value="1"/>
</dbReference>
<evidence type="ECO:0000313" key="25">
    <source>
        <dbReference type="EMBL" id="QNB45059.1"/>
    </source>
</evidence>
<evidence type="ECO:0000256" key="15">
    <source>
        <dbReference type="ARBA" id="ARBA00022833"/>
    </source>
</evidence>
<evidence type="ECO:0000256" key="17">
    <source>
        <dbReference type="ARBA" id="ARBA00023285"/>
    </source>
</evidence>
<evidence type="ECO:0000256" key="16">
    <source>
        <dbReference type="ARBA" id="ARBA00023167"/>
    </source>
</evidence>
<dbReference type="Pfam" id="PF02310">
    <property type="entry name" value="B12-binding"/>
    <property type="match status" value="1"/>
</dbReference>
<feature type="domain" description="Pterin-binding" evidence="22">
    <location>
        <begin position="317"/>
        <end position="561"/>
    </location>
</feature>
<dbReference type="InterPro" id="IPR036724">
    <property type="entry name" value="Cobalamin-bd_sf"/>
</dbReference>
<organism evidence="25 26">
    <name type="scientific">Thermanaerosceptrum fracticalcis</name>
    <dbReference type="NCBI Taxonomy" id="1712410"/>
    <lineage>
        <taxon>Bacteria</taxon>
        <taxon>Bacillati</taxon>
        <taxon>Bacillota</taxon>
        <taxon>Clostridia</taxon>
        <taxon>Eubacteriales</taxon>
        <taxon>Peptococcaceae</taxon>
        <taxon>Thermanaerosceptrum</taxon>
    </lineage>
</organism>
<keyword evidence="14 20" id="KW-0479">Metal-binding</keyword>